<dbReference type="Proteomes" id="UP000092445">
    <property type="component" value="Unassembled WGS sequence"/>
</dbReference>
<accession>A0A1A9ZQ41</accession>
<dbReference type="AlphaFoldDB" id="A0A1A9ZQ41"/>
<evidence type="ECO:0008006" key="9">
    <source>
        <dbReference type="Google" id="ProtNLM"/>
    </source>
</evidence>
<feature type="compositionally biased region" description="Low complexity" evidence="4">
    <location>
        <begin position="382"/>
        <end position="394"/>
    </location>
</feature>
<keyword evidence="8" id="KW-1185">Reference proteome</keyword>
<evidence type="ECO:0000256" key="2">
    <source>
        <dbReference type="ARBA" id="ARBA00022946"/>
    </source>
</evidence>
<evidence type="ECO:0000259" key="6">
    <source>
        <dbReference type="Pfam" id="PF25455"/>
    </source>
</evidence>
<dbReference type="PANTHER" id="PTHR22602">
    <property type="entry name" value="TRANSFERASE CAF17, MITOCHONDRIAL-RELATED"/>
    <property type="match status" value="1"/>
</dbReference>
<dbReference type="PRINTS" id="PR01995">
    <property type="entry name" value="UPF0595"/>
</dbReference>
<dbReference type="STRING" id="7398.A0A1A9ZQ41"/>
<evidence type="ECO:0000313" key="8">
    <source>
        <dbReference type="Proteomes" id="UP000092445"/>
    </source>
</evidence>
<evidence type="ECO:0000259" key="5">
    <source>
        <dbReference type="Pfam" id="PF10170"/>
    </source>
</evidence>
<reference evidence="8" key="1">
    <citation type="submission" date="2014-03" db="EMBL/GenBank/DDBJ databases">
        <authorList>
            <person name="Aksoy S."/>
            <person name="Warren W."/>
            <person name="Wilson R.K."/>
        </authorList>
    </citation>
    <scope>NUCLEOTIDE SEQUENCE [LARGE SCALE GENOMIC DNA]</scope>
    <source>
        <strain evidence="8">IAEA</strain>
    </source>
</reference>
<dbReference type="InterPro" id="IPR057460">
    <property type="entry name" value="CAF17_C"/>
</dbReference>
<comment type="subcellular location">
    <subcellularLocation>
        <location evidence="1">Mitochondrion</location>
    </subcellularLocation>
</comment>
<dbReference type="InterPro" id="IPR017703">
    <property type="entry name" value="YgfZ/GCV_T_CS"/>
</dbReference>
<proteinExistence type="predicted"/>
<dbReference type="Pfam" id="PF25455">
    <property type="entry name" value="Beta-barrel_CAF17_C"/>
    <property type="match status" value="1"/>
</dbReference>
<organism evidence="7 8">
    <name type="scientific">Glossina pallidipes</name>
    <name type="common">Tsetse fly</name>
    <dbReference type="NCBI Taxonomy" id="7398"/>
    <lineage>
        <taxon>Eukaryota</taxon>
        <taxon>Metazoa</taxon>
        <taxon>Ecdysozoa</taxon>
        <taxon>Arthropoda</taxon>
        <taxon>Hexapoda</taxon>
        <taxon>Insecta</taxon>
        <taxon>Pterygota</taxon>
        <taxon>Neoptera</taxon>
        <taxon>Endopterygota</taxon>
        <taxon>Diptera</taxon>
        <taxon>Brachycera</taxon>
        <taxon>Muscomorpha</taxon>
        <taxon>Hippoboscoidea</taxon>
        <taxon>Glossinidae</taxon>
        <taxon>Glossina</taxon>
    </lineage>
</organism>
<dbReference type="VEuPathDB" id="VectorBase:GPAI021537"/>
<dbReference type="PANTHER" id="PTHR22602:SF0">
    <property type="entry name" value="TRANSFERASE CAF17, MITOCHONDRIAL-RELATED"/>
    <property type="match status" value="1"/>
</dbReference>
<evidence type="ECO:0000256" key="1">
    <source>
        <dbReference type="ARBA" id="ARBA00004173"/>
    </source>
</evidence>
<keyword evidence="3" id="KW-0496">Mitochondrion</keyword>
<dbReference type="NCBIfam" id="TIGR03317">
    <property type="entry name" value="ygfZ_signature"/>
    <property type="match status" value="1"/>
</dbReference>
<evidence type="ECO:0000313" key="7">
    <source>
        <dbReference type="EnsemblMetazoa" id="GPAI021537-PA"/>
    </source>
</evidence>
<name>A0A1A9ZQ41_GLOPL</name>
<dbReference type="InterPro" id="IPR045179">
    <property type="entry name" value="YgfZ/GcvT"/>
</dbReference>
<dbReference type="EnsemblMetazoa" id="GPAI021537-RA">
    <property type="protein sequence ID" value="GPAI021537-PA"/>
    <property type="gene ID" value="GPAI021537"/>
</dbReference>
<evidence type="ECO:0000256" key="3">
    <source>
        <dbReference type="ARBA" id="ARBA00023128"/>
    </source>
</evidence>
<dbReference type="InterPro" id="IPR018785">
    <property type="entry name" value="CDPF1_dom"/>
</dbReference>
<keyword evidence="2" id="KW-0809">Transit peptide</keyword>
<dbReference type="GO" id="GO:0005759">
    <property type="term" value="C:mitochondrial matrix"/>
    <property type="evidence" value="ECO:0007669"/>
    <property type="project" value="TreeGrafter"/>
</dbReference>
<evidence type="ECO:0000256" key="4">
    <source>
        <dbReference type="SAM" id="MobiDB-lite"/>
    </source>
</evidence>
<dbReference type="Pfam" id="PF10170">
    <property type="entry name" value="C6_DPF"/>
    <property type="match status" value="1"/>
</dbReference>
<protein>
    <recommendedName>
        <fullName evidence="9">Aminomethyltransferase folate-binding domain-containing protein</fullName>
    </recommendedName>
</protein>
<dbReference type="InterPro" id="IPR027266">
    <property type="entry name" value="TrmE/GcvT-like"/>
</dbReference>
<reference evidence="7" key="2">
    <citation type="submission" date="2020-05" db="UniProtKB">
        <authorList>
            <consortium name="EnsemblMetazoa"/>
        </authorList>
    </citation>
    <scope>IDENTIFICATION</scope>
    <source>
        <strain evidence="7">IAEA</strain>
    </source>
</reference>
<feature type="region of interest" description="Disordered" evidence="4">
    <location>
        <begin position="376"/>
        <end position="397"/>
    </location>
</feature>
<feature type="domain" description="CAF17 C-terminal" evidence="6">
    <location>
        <begin position="272"/>
        <end position="342"/>
    </location>
</feature>
<dbReference type="GO" id="GO:0016226">
    <property type="term" value="P:iron-sulfur cluster assembly"/>
    <property type="evidence" value="ECO:0007669"/>
    <property type="project" value="TreeGrafter"/>
</dbReference>
<sequence>MLHLRNHKLFLPVIKQYLRFQSSVRKDFYDQCAKKQNVVIESLPEREMIRLKGDDVIDFLQGLVTNDITQFQKNPNINSMYAMFLNKSGRVLYDTILYRTKDPDRVLIECDKNISNELRRHLRLHRVRRKLQIDPYHDEYKVWTVYDPDVDENEPEKQINELFYSKHMIISTDPRLRNLGKRIIARSDNEFSDLAKMYARLGHVVVTHPTTDWNYRDRRYTFGLAEGIWEMPPGKCFPLEANCDFLNGVDFHKGCYLGQELTARVYHTGVVRKRHMPVRFTVPPADAERKDVMSPIGAKVGTIIGATSNRALGLIRVERALQSRELQVDSGRCYVVKPKWWPEEDADRVFIAGCISVPLQCIIRKVAAYQKPWHEFSSTGMPEDSSPESEPSCSNRMKGSDVCKDLLIENRSVEPLELLVENENDEIERLQLPNEVVSETKKPAGEDERVAKIDFRCYICGMREMVHYFGTTPAFVKGLQFRESTYVLRDPFQPPPPYRKPKAEYFVAIGSHCCGCHKTVCKDNECSFFYVNTYCLPCARQQMSNFPLEIQQKLHKQ</sequence>
<dbReference type="SUPFAM" id="SSF103025">
    <property type="entry name" value="Folate-binding domain"/>
    <property type="match status" value="1"/>
</dbReference>
<dbReference type="Gene3D" id="3.30.1360.120">
    <property type="entry name" value="Probable tRNA modification gtpase trme, domain 1"/>
    <property type="match status" value="1"/>
</dbReference>
<feature type="domain" description="Cysteine-rich DPF motif" evidence="5">
    <location>
        <begin position="455"/>
        <end position="554"/>
    </location>
</feature>